<protein>
    <submittedName>
        <fullName evidence="1">Uncharacterized protein</fullName>
    </submittedName>
</protein>
<sequence length="209" mass="24326">MAVYLTGTENLPPFIKSMLDSNYNYHSHQLTCEPSKDGFDYKYSLVVSKVPLDQNNTQSEYSTTNSSYLSSTDSSQTTQTQKYCFNPVKCSKSVKCVMMVHVKFILLHMDMFGNRLQSMFSEELSSEETLHDVIMNFRDVCIEKLPKKMDFNPRMSYCIGEVTRKNSKPVLPEDLSKKIFELANQQICCWKNYACRRYFESFLKFQQSS</sequence>
<dbReference type="OrthoDB" id="5834137at2759"/>
<dbReference type="InterPro" id="IPR007465">
    <property type="entry name" value="DUF508"/>
</dbReference>
<accession>A0A9P1IUY6</accession>
<dbReference type="Proteomes" id="UP001152747">
    <property type="component" value="Unassembled WGS sequence"/>
</dbReference>
<gene>
    <name evidence="1" type="ORF">CAMP_LOCUS14233</name>
</gene>
<evidence type="ECO:0000313" key="2">
    <source>
        <dbReference type="Proteomes" id="UP001152747"/>
    </source>
</evidence>
<comment type="caution">
    <text evidence="1">The sequence shown here is derived from an EMBL/GenBank/DDBJ whole genome shotgun (WGS) entry which is preliminary data.</text>
</comment>
<name>A0A9P1IUY6_9PELO</name>
<dbReference type="EMBL" id="CANHGI010000005">
    <property type="protein sequence ID" value="CAI5451596.1"/>
    <property type="molecule type" value="Genomic_DNA"/>
</dbReference>
<dbReference type="Pfam" id="PF04370">
    <property type="entry name" value="DUF508"/>
    <property type="match status" value="1"/>
</dbReference>
<organism evidence="1 2">
    <name type="scientific">Caenorhabditis angaria</name>
    <dbReference type="NCBI Taxonomy" id="860376"/>
    <lineage>
        <taxon>Eukaryota</taxon>
        <taxon>Metazoa</taxon>
        <taxon>Ecdysozoa</taxon>
        <taxon>Nematoda</taxon>
        <taxon>Chromadorea</taxon>
        <taxon>Rhabditida</taxon>
        <taxon>Rhabditina</taxon>
        <taxon>Rhabditomorpha</taxon>
        <taxon>Rhabditoidea</taxon>
        <taxon>Rhabditidae</taxon>
        <taxon>Peloderinae</taxon>
        <taxon>Caenorhabditis</taxon>
    </lineage>
</organism>
<reference evidence="1" key="1">
    <citation type="submission" date="2022-11" db="EMBL/GenBank/DDBJ databases">
        <authorList>
            <person name="Kikuchi T."/>
        </authorList>
    </citation>
    <scope>NUCLEOTIDE SEQUENCE</scope>
    <source>
        <strain evidence="1">PS1010</strain>
    </source>
</reference>
<evidence type="ECO:0000313" key="1">
    <source>
        <dbReference type="EMBL" id="CAI5451596.1"/>
    </source>
</evidence>
<keyword evidence="2" id="KW-1185">Reference proteome</keyword>
<dbReference type="AlphaFoldDB" id="A0A9P1IUY6"/>
<proteinExistence type="predicted"/>